<feature type="region of interest" description="Disordered" evidence="1">
    <location>
        <begin position="1"/>
        <end position="25"/>
    </location>
</feature>
<dbReference type="PANTHER" id="PTHR38116:SF5">
    <property type="entry name" value="BZIP DOMAIN-CONTAINING PROTEIN"/>
    <property type="match status" value="1"/>
</dbReference>
<feature type="compositionally biased region" description="Polar residues" evidence="1">
    <location>
        <begin position="1"/>
        <end position="19"/>
    </location>
</feature>
<proteinExistence type="predicted"/>
<accession>A0A1V6RV36</accession>
<evidence type="ECO:0000256" key="1">
    <source>
        <dbReference type="SAM" id="MobiDB-lite"/>
    </source>
</evidence>
<dbReference type="InterPro" id="IPR021833">
    <property type="entry name" value="DUF3425"/>
</dbReference>
<evidence type="ECO:0000313" key="3">
    <source>
        <dbReference type="Proteomes" id="UP000191518"/>
    </source>
</evidence>
<reference evidence="3" key="1">
    <citation type="journal article" date="2017" name="Nat. Microbiol.">
        <title>Global analysis of biosynthetic gene clusters reveals vast potential of secondary metabolite production in Penicillium species.</title>
        <authorList>
            <person name="Nielsen J.C."/>
            <person name="Grijseels S."/>
            <person name="Prigent S."/>
            <person name="Ji B."/>
            <person name="Dainat J."/>
            <person name="Nielsen K.F."/>
            <person name="Frisvad J.C."/>
            <person name="Workman M."/>
            <person name="Nielsen J."/>
        </authorList>
    </citation>
    <scope>NUCLEOTIDE SEQUENCE [LARGE SCALE GENOMIC DNA]</scope>
    <source>
        <strain evidence="3">IBT 29486</strain>
    </source>
</reference>
<dbReference type="Proteomes" id="UP000191518">
    <property type="component" value="Unassembled WGS sequence"/>
</dbReference>
<dbReference type="EMBL" id="MDYP01000025">
    <property type="protein sequence ID" value="OQE05374.1"/>
    <property type="molecule type" value="Genomic_DNA"/>
</dbReference>
<dbReference type="AlphaFoldDB" id="A0A1V6RV36"/>
<dbReference type="PANTHER" id="PTHR38116">
    <property type="entry name" value="CHROMOSOME 7, WHOLE GENOME SHOTGUN SEQUENCE"/>
    <property type="match status" value="1"/>
</dbReference>
<evidence type="ECO:0008006" key="4">
    <source>
        <dbReference type="Google" id="ProtNLM"/>
    </source>
</evidence>
<gene>
    <name evidence="2" type="ORF">PENVUL_c025G04727</name>
</gene>
<dbReference type="CDD" id="cd14688">
    <property type="entry name" value="bZIP_YAP"/>
    <property type="match status" value="1"/>
</dbReference>
<sequence length="288" mass="32772">MAAQVDQSSALEQTTSDNVINMLDPAARRRLQNRLNQRASRRRKALENHKQHNTTDRKWVIYINDSNIPKKNSSTEAATSHQVAKLSSLPRQNKENFYYFNPAQRDQFAAKLHDAKILHMLEHPVLLSSPTFCAAHFSVLRAMLINANIMGLTIELLNEDLASQFNLVGPSTLYLPASLCPSQKQKKIIHHPWIDLIPILSLREALLARADVIDEDEVCSDFYGACGDSPDVGIRVWGEAWDPFAYEASESLVRKWSWMATDCPDMIKSSNYWRKQRGEKAIVLKDIE</sequence>
<organism evidence="2 3">
    <name type="scientific">Penicillium vulpinum</name>
    <dbReference type="NCBI Taxonomy" id="29845"/>
    <lineage>
        <taxon>Eukaryota</taxon>
        <taxon>Fungi</taxon>
        <taxon>Dikarya</taxon>
        <taxon>Ascomycota</taxon>
        <taxon>Pezizomycotina</taxon>
        <taxon>Eurotiomycetes</taxon>
        <taxon>Eurotiomycetidae</taxon>
        <taxon>Eurotiales</taxon>
        <taxon>Aspergillaceae</taxon>
        <taxon>Penicillium</taxon>
    </lineage>
</organism>
<dbReference type="STRING" id="29845.A0A1V6RV36"/>
<keyword evidence="3" id="KW-1185">Reference proteome</keyword>
<name>A0A1V6RV36_9EURO</name>
<dbReference type="Pfam" id="PF11905">
    <property type="entry name" value="DUF3425"/>
    <property type="match status" value="1"/>
</dbReference>
<protein>
    <recommendedName>
        <fullName evidence="4">BZIP domain-containing protein</fullName>
    </recommendedName>
</protein>
<comment type="caution">
    <text evidence="2">The sequence shown here is derived from an EMBL/GenBank/DDBJ whole genome shotgun (WGS) entry which is preliminary data.</text>
</comment>
<evidence type="ECO:0000313" key="2">
    <source>
        <dbReference type="EMBL" id="OQE05374.1"/>
    </source>
</evidence>